<dbReference type="RefSeq" id="WP_281808588.1">
    <property type="nucleotide sequence ID" value="NZ_BSDO01000005.1"/>
</dbReference>
<dbReference type="GO" id="GO:0045892">
    <property type="term" value="P:negative regulation of DNA-templated transcription"/>
    <property type="evidence" value="ECO:0007669"/>
    <property type="project" value="TreeGrafter"/>
</dbReference>
<feature type="domain" description="HTH gntR-type" evidence="4">
    <location>
        <begin position="19"/>
        <end position="87"/>
    </location>
</feature>
<proteinExistence type="predicted"/>
<evidence type="ECO:0000259" key="4">
    <source>
        <dbReference type="PROSITE" id="PS50949"/>
    </source>
</evidence>
<dbReference type="GO" id="GO:0003700">
    <property type="term" value="F:DNA-binding transcription factor activity"/>
    <property type="evidence" value="ECO:0007669"/>
    <property type="project" value="InterPro"/>
</dbReference>
<name>A0A9W6CR23_XANFL</name>
<dbReference type="PROSITE" id="PS50949">
    <property type="entry name" value="HTH_GNTR"/>
    <property type="match status" value="1"/>
</dbReference>
<dbReference type="InterPro" id="IPR036390">
    <property type="entry name" value="WH_DNA-bd_sf"/>
</dbReference>
<dbReference type="PANTHER" id="PTHR44846:SF1">
    <property type="entry name" value="MANNOSYL-D-GLYCERATE TRANSPORT_METABOLISM SYSTEM REPRESSOR MNGR-RELATED"/>
    <property type="match status" value="1"/>
</dbReference>
<accession>A0A9W6CR23</accession>
<dbReference type="EMBL" id="JAVDPY010000006">
    <property type="protein sequence ID" value="MDR6335040.1"/>
    <property type="molecule type" value="Genomic_DNA"/>
</dbReference>
<dbReference type="InterPro" id="IPR050679">
    <property type="entry name" value="Bact_HTH_transcr_reg"/>
</dbReference>
<keyword evidence="2" id="KW-0238">DNA-binding</keyword>
<reference evidence="5" key="1">
    <citation type="submission" date="2022-12" db="EMBL/GenBank/DDBJ databases">
        <title>Reference genome sequencing for broad-spectrum identification of bacterial and archaeal isolates by mass spectrometry.</title>
        <authorList>
            <person name="Sekiguchi Y."/>
            <person name="Tourlousse D.M."/>
        </authorList>
    </citation>
    <scope>NUCLEOTIDE SEQUENCE</scope>
    <source>
        <strain evidence="5">301</strain>
    </source>
</reference>
<evidence type="ECO:0000313" key="7">
    <source>
        <dbReference type="Proteomes" id="UP001144397"/>
    </source>
</evidence>
<dbReference type="Pfam" id="PF07702">
    <property type="entry name" value="UTRA"/>
    <property type="match status" value="1"/>
</dbReference>
<dbReference type="SUPFAM" id="SSF64288">
    <property type="entry name" value="Chorismate lyase-like"/>
    <property type="match status" value="1"/>
</dbReference>
<evidence type="ECO:0000313" key="8">
    <source>
        <dbReference type="Proteomes" id="UP001245370"/>
    </source>
</evidence>
<dbReference type="InterPro" id="IPR011663">
    <property type="entry name" value="UTRA"/>
</dbReference>
<keyword evidence="1" id="KW-0805">Transcription regulation</keyword>
<evidence type="ECO:0000256" key="3">
    <source>
        <dbReference type="ARBA" id="ARBA00023163"/>
    </source>
</evidence>
<dbReference type="Proteomes" id="UP001245370">
    <property type="component" value="Unassembled WGS sequence"/>
</dbReference>
<evidence type="ECO:0000313" key="5">
    <source>
        <dbReference type="EMBL" id="GLI23737.1"/>
    </source>
</evidence>
<gene>
    <name evidence="6" type="ORF">GGQ86_003530</name>
    <name evidence="5" type="ORF">XFLAVUS301_34110</name>
</gene>
<organism evidence="5 7">
    <name type="scientific">Xanthobacter flavus</name>
    <dbReference type="NCBI Taxonomy" id="281"/>
    <lineage>
        <taxon>Bacteria</taxon>
        <taxon>Pseudomonadati</taxon>
        <taxon>Pseudomonadota</taxon>
        <taxon>Alphaproteobacteria</taxon>
        <taxon>Hyphomicrobiales</taxon>
        <taxon>Xanthobacteraceae</taxon>
        <taxon>Xanthobacter</taxon>
    </lineage>
</organism>
<keyword evidence="3" id="KW-0804">Transcription</keyword>
<dbReference type="SUPFAM" id="SSF46785">
    <property type="entry name" value="Winged helix' DNA-binding domain"/>
    <property type="match status" value="1"/>
</dbReference>
<dbReference type="GO" id="GO:0003677">
    <property type="term" value="F:DNA binding"/>
    <property type="evidence" value="ECO:0007669"/>
    <property type="project" value="UniProtKB-KW"/>
</dbReference>
<protein>
    <submittedName>
        <fullName evidence="5 6">Transcriptional regulator</fullName>
    </submittedName>
</protein>
<dbReference type="Pfam" id="PF00392">
    <property type="entry name" value="GntR"/>
    <property type="match status" value="1"/>
</dbReference>
<dbReference type="SMART" id="SM00866">
    <property type="entry name" value="UTRA"/>
    <property type="match status" value="1"/>
</dbReference>
<dbReference type="GeneID" id="95764192"/>
<dbReference type="InterPro" id="IPR000524">
    <property type="entry name" value="Tscrpt_reg_HTH_GntR"/>
</dbReference>
<dbReference type="InterPro" id="IPR036388">
    <property type="entry name" value="WH-like_DNA-bd_sf"/>
</dbReference>
<comment type="caution">
    <text evidence="5">The sequence shown here is derived from an EMBL/GenBank/DDBJ whole genome shotgun (WGS) entry which is preliminary data.</text>
</comment>
<dbReference type="InterPro" id="IPR028978">
    <property type="entry name" value="Chorismate_lyase_/UTRA_dom_sf"/>
</dbReference>
<dbReference type="CDD" id="cd07377">
    <property type="entry name" value="WHTH_GntR"/>
    <property type="match status" value="1"/>
</dbReference>
<dbReference type="AlphaFoldDB" id="A0A9W6CR23"/>
<reference evidence="6 8" key="2">
    <citation type="submission" date="2023-07" db="EMBL/GenBank/DDBJ databases">
        <title>Genomic Encyclopedia of Type Strains, Phase IV (KMG-IV): sequencing the most valuable type-strain genomes for metagenomic binning, comparative biology and taxonomic classification.</title>
        <authorList>
            <person name="Goeker M."/>
        </authorList>
    </citation>
    <scope>NUCLEOTIDE SEQUENCE [LARGE SCALE GENOMIC DNA]</scope>
    <source>
        <strain evidence="6 8">DSM 338</strain>
    </source>
</reference>
<evidence type="ECO:0000313" key="6">
    <source>
        <dbReference type="EMBL" id="MDR6335040.1"/>
    </source>
</evidence>
<dbReference type="EMBL" id="BSDO01000005">
    <property type="protein sequence ID" value="GLI23737.1"/>
    <property type="molecule type" value="Genomic_DNA"/>
</dbReference>
<sequence>MTLESTTPTNARAAAIEARPLYQQTRDLLLKRIIDGVWKPGGYLPSEQQLCGELGVSIGTIRKATEDLVIHGLLERQHGRGTRVVPHSSAKSRFRFLRFVHGDGRPLDPVAHLLTQTVRAASAEERRQLDLDANGKVLALTRIRSEKDQPLVYERLALPAQTFAALGLETGEDIVEEVYVFYQERCGVTIMRTVDEVGLAMADALMAQHLGIAIGAPVLEVRRVAYALDGRRVEYRESFTAHLKYKTALE</sequence>
<dbReference type="PANTHER" id="PTHR44846">
    <property type="entry name" value="MANNOSYL-D-GLYCERATE TRANSPORT/METABOLISM SYSTEM REPRESSOR MNGR-RELATED"/>
    <property type="match status" value="1"/>
</dbReference>
<evidence type="ECO:0000256" key="2">
    <source>
        <dbReference type="ARBA" id="ARBA00023125"/>
    </source>
</evidence>
<dbReference type="Gene3D" id="1.10.10.10">
    <property type="entry name" value="Winged helix-like DNA-binding domain superfamily/Winged helix DNA-binding domain"/>
    <property type="match status" value="1"/>
</dbReference>
<evidence type="ECO:0000256" key="1">
    <source>
        <dbReference type="ARBA" id="ARBA00023015"/>
    </source>
</evidence>
<dbReference type="SMART" id="SM00345">
    <property type="entry name" value="HTH_GNTR"/>
    <property type="match status" value="1"/>
</dbReference>
<keyword evidence="8" id="KW-1185">Reference proteome</keyword>
<dbReference type="Gene3D" id="3.40.1410.10">
    <property type="entry name" value="Chorismate lyase-like"/>
    <property type="match status" value="1"/>
</dbReference>
<dbReference type="Proteomes" id="UP001144397">
    <property type="component" value="Unassembled WGS sequence"/>
</dbReference>